<dbReference type="AlphaFoldDB" id="A0A0A9AW79"/>
<organism evidence="1">
    <name type="scientific">Arundo donax</name>
    <name type="common">Giant reed</name>
    <name type="synonym">Donax arundinaceus</name>
    <dbReference type="NCBI Taxonomy" id="35708"/>
    <lineage>
        <taxon>Eukaryota</taxon>
        <taxon>Viridiplantae</taxon>
        <taxon>Streptophyta</taxon>
        <taxon>Embryophyta</taxon>
        <taxon>Tracheophyta</taxon>
        <taxon>Spermatophyta</taxon>
        <taxon>Magnoliopsida</taxon>
        <taxon>Liliopsida</taxon>
        <taxon>Poales</taxon>
        <taxon>Poaceae</taxon>
        <taxon>PACMAD clade</taxon>
        <taxon>Arundinoideae</taxon>
        <taxon>Arundineae</taxon>
        <taxon>Arundo</taxon>
    </lineage>
</organism>
<dbReference type="EMBL" id="GBRH01241891">
    <property type="protein sequence ID" value="JAD56004.1"/>
    <property type="molecule type" value="Transcribed_RNA"/>
</dbReference>
<reference evidence="1" key="2">
    <citation type="journal article" date="2015" name="Data Brief">
        <title>Shoot transcriptome of the giant reed, Arundo donax.</title>
        <authorList>
            <person name="Barrero R.A."/>
            <person name="Guerrero F.D."/>
            <person name="Moolhuijzen P."/>
            <person name="Goolsby J.A."/>
            <person name="Tidwell J."/>
            <person name="Bellgard S.E."/>
            <person name="Bellgard M.I."/>
        </authorList>
    </citation>
    <scope>NUCLEOTIDE SEQUENCE</scope>
    <source>
        <tissue evidence="1">Shoot tissue taken approximately 20 cm above the soil surface</tissue>
    </source>
</reference>
<accession>A0A0A9AW79</accession>
<reference evidence="1" key="1">
    <citation type="submission" date="2014-09" db="EMBL/GenBank/DDBJ databases">
        <authorList>
            <person name="Magalhaes I.L.F."/>
            <person name="Oliveira U."/>
            <person name="Santos F.R."/>
            <person name="Vidigal T.H.D.A."/>
            <person name="Brescovit A.D."/>
            <person name="Santos A.J."/>
        </authorList>
    </citation>
    <scope>NUCLEOTIDE SEQUENCE</scope>
    <source>
        <tissue evidence="1">Shoot tissue taken approximately 20 cm above the soil surface</tissue>
    </source>
</reference>
<sequence>MFNNKRWQIAHYFLAQQSD</sequence>
<proteinExistence type="predicted"/>
<evidence type="ECO:0000313" key="1">
    <source>
        <dbReference type="EMBL" id="JAD56004.1"/>
    </source>
</evidence>
<name>A0A0A9AW79_ARUDO</name>
<protein>
    <submittedName>
        <fullName evidence="1">Uncharacterized protein</fullName>
    </submittedName>
</protein>